<keyword evidence="8" id="KW-1185">Reference proteome</keyword>
<keyword evidence="3 5" id="KW-1133">Transmembrane helix</keyword>
<sequence>MTVTWGNEHWLWGLAFPVLFLLWNLFHRSRASARMKGSQAQWATAGFGGIKPASRSKVSPPKIFLCIALSLMVVAIARPRWGTEKQVTFERSREVIIAMDLSKSMLAEDIKPNRLERAKLVVEGMLESLQGESVGLIVFAGSAFLQSPMSPDYQILRGFLKDINPSYIPQGGTDFEQMLSTALDSFEQSDGMADRFLIVISDGESLDSGWEENARKLKEENVQAICLGFGTREGSFIPDGNGGYQKTPEGAVVLSKLEPKTLQKLAQITGGIYREASVWVDLPALVEETVERGKASLNEREREVAEIERYHYFLAPGLLALLISIYWEFPALPKPRTIKTKAAA</sequence>
<feature type="transmembrane region" description="Helical" evidence="5">
    <location>
        <begin position="310"/>
        <end position="329"/>
    </location>
</feature>
<dbReference type="AlphaFoldDB" id="A0A7X1E952"/>
<comment type="caution">
    <text evidence="7">The sequence shown here is derived from an EMBL/GenBank/DDBJ whole genome shotgun (WGS) entry which is preliminary data.</text>
</comment>
<dbReference type="PROSITE" id="PS50234">
    <property type="entry name" value="VWFA"/>
    <property type="match status" value="1"/>
</dbReference>
<dbReference type="PANTHER" id="PTHR22550:SF5">
    <property type="entry name" value="LEUCINE ZIPPER PROTEIN 4"/>
    <property type="match status" value="1"/>
</dbReference>
<keyword evidence="4 5" id="KW-0472">Membrane</keyword>
<evidence type="ECO:0000256" key="5">
    <source>
        <dbReference type="SAM" id="Phobius"/>
    </source>
</evidence>
<dbReference type="Gene3D" id="3.40.50.410">
    <property type="entry name" value="von Willebrand factor, type A domain"/>
    <property type="match status" value="1"/>
</dbReference>
<evidence type="ECO:0000256" key="4">
    <source>
        <dbReference type="ARBA" id="ARBA00023136"/>
    </source>
</evidence>
<evidence type="ECO:0000256" key="1">
    <source>
        <dbReference type="ARBA" id="ARBA00022475"/>
    </source>
</evidence>
<keyword evidence="2 5" id="KW-0812">Transmembrane</keyword>
<evidence type="ECO:0000256" key="3">
    <source>
        <dbReference type="ARBA" id="ARBA00022989"/>
    </source>
</evidence>
<dbReference type="PANTHER" id="PTHR22550">
    <property type="entry name" value="SPORE GERMINATION PROTEIN"/>
    <property type="match status" value="1"/>
</dbReference>
<dbReference type="SMART" id="SM00327">
    <property type="entry name" value="VWA"/>
    <property type="match status" value="1"/>
</dbReference>
<evidence type="ECO:0000313" key="7">
    <source>
        <dbReference type="EMBL" id="MBC2607460.1"/>
    </source>
</evidence>
<dbReference type="InterPro" id="IPR050768">
    <property type="entry name" value="UPF0353/GerABKA_families"/>
</dbReference>
<dbReference type="EMBL" id="JACHVC010000013">
    <property type="protein sequence ID" value="MBC2607460.1"/>
    <property type="molecule type" value="Genomic_DNA"/>
</dbReference>
<feature type="transmembrane region" description="Helical" evidence="5">
    <location>
        <begin position="6"/>
        <end position="26"/>
    </location>
</feature>
<dbReference type="InterPro" id="IPR002035">
    <property type="entry name" value="VWF_A"/>
</dbReference>
<dbReference type="Proteomes" id="UP000526501">
    <property type="component" value="Unassembled WGS sequence"/>
</dbReference>
<evidence type="ECO:0000256" key="2">
    <source>
        <dbReference type="ARBA" id="ARBA00022692"/>
    </source>
</evidence>
<proteinExistence type="predicted"/>
<evidence type="ECO:0000259" key="6">
    <source>
        <dbReference type="PROSITE" id="PS50234"/>
    </source>
</evidence>
<organism evidence="7 8">
    <name type="scientific">Pelagicoccus albus</name>
    <dbReference type="NCBI Taxonomy" id="415222"/>
    <lineage>
        <taxon>Bacteria</taxon>
        <taxon>Pseudomonadati</taxon>
        <taxon>Verrucomicrobiota</taxon>
        <taxon>Opitutia</taxon>
        <taxon>Puniceicoccales</taxon>
        <taxon>Pelagicoccaceae</taxon>
        <taxon>Pelagicoccus</taxon>
    </lineage>
</organism>
<gene>
    <name evidence="7" type="ORF">H5P27_15510</name>
</gene>
<dbReference type="SUPFAM" id="SSF53300">
    <property type="entry name" value="vWA-like"/>
    <property type="match status" value="1"/>
</dbReference>
<dbReference type="InterPro" id="IPR036465">
    <property type="entry name" value="vWFA_dom_sf"/>
</dbReference>
<reference evidence="7 8" key="1">
    <citation type="submission" date="2020-07" db="EMBL/GenBank/DDBJ databases">
        <authorList>
            <person name="Feng X."/>
        </authorList>
    </citation>
    <scope>NUCLEOTIDE SEQUENCE [LARGE SCALE GENOMIC DNA]</scope>
    <source>
        <strain evidence="7 8">JCM23202</strain>
    </source>
</reference>
<evidence type="ECO:0000313" key="8">
    <source>
        <dbReference type="Proteomes" id="UP000526501"/>
    </source>
</evidence>
<name>A0A7X1E952_9BACT</name>
<keyword evidence="1" id="KW-1003">Cell membrane</keyword>
<feature type="domain" description="VWFA" evidence="6">
    <location>
        <begin position="94"/>
        <end position="230"/>
    </location>
</feature>
<dbReference type="Pfam" id="PF13519">
    <property type="entry name" value="VWA_2"/>
    <property type="match status" value="1"/>
</dbReference>
<accession>A0A7X1E952</accession>
<protein>
    <submittedName>
        <fullName evidence="7">VWA domain-containing protein</fullName>
    </submittedName>
</protein>